<keyword evidence="2" id="KW-1185">Reference proteome</keyword>
<evidence type="ECO:0000313" key="1">
    <source>
        <dbReference type="EMBL" id="POS82354.1"/>
    </source>
</evidence>
<gene>
    <name evidence="1" type="ORF">EPUL_004571</name>
</gene>
<organism evidence="1 2">
    <name type="scientific">Erysiphe pulchra</name>
    <dbReference type="NCBI Taxonomy" id="225359"/>
    <lineage>
        <taxon>Eukaryota</taxon>
        <taxon>Fungi</taxon>
        <taxon>Dikarya</taxon>
        <taxon>Ascomycota</taxon>
        <taxon>Pezizomycotina</taxon>
        <taxon>Leotiomycetes</taxon>
        <taxon>Erysiphales</taxon>
        <taxon>Erysiphaceae</taxon>
        <taxon>Erysiphe</taxon>
    </lineage>
</organism>
<comment type="caution">
    <text evidence="1">The sequence shown here is derived from an EMBL/GenBank/DDBJ whole genome shotgun (WGS) entry which is preliminary data.</text>
</comment>
<accession>A0A2S4PJZ1</accession>
<sequence>MNGLFKTVKLFWKMPLNLTVMRSKLFLMSSYQHSC</sequence>
<dbReference type="Proteomes" id="UP000237438">
    <property type="component" value="Unassembled WGS sequence"/>
</dbReference>
<reference evidence="1 2" key="1">
    <citation type="submission" date="2017-10" db="EMBL/GenBank/DDBJ databases">
        <title>Development of genomic resources for the powdery mildew, Erysiphe pulchra.</title>
        <authorList>
            <person name="Wadl P.A."/>
            <person name="Mack B.M."/>
            <person name="Moore G."/>
            <person name="Beltz S.B."/>
        </authorList>
    </citation>
    <scope>NUCLEOTIDE SEQUENCE [LARGE SCALE GENOMIC DNA]</scope>
    <source>
        <strain evidence="1">Cflorida</strain>
    </source>
</reference>
<evidence type="ECO:0000313" key="2">
    <source>
        <dbReference type="Proteomes" id="UP000237438"/>
    </source>
</evidence>
<protein>
    <submittedName>
        <fullName evidence="1">Uncharacterized protein</fullName>
    </submittedName>
</protein>
<dbReference type="EMBL" id="PEDP01003054">
    <property type="protein sequence ID" value="POS82354.1"/>
    <property type="molecule type" value="Genomic_DNA"/>
</dbReference>
<dbReference type="AlphaFoldDB" id="A0A2S4PJZ1"/>
<name>A0A2S4PJZ1_9PEZI</name>
<proteinExistence type="predicted"/>